<evidence type="ECO:0000313" key="4">
    <source>
        <dbReference type="Proteomes" id="UP000196485"/>
    </source>
</evidence>
<keyword evidence="2" id="KW-0472">Membrane</keyword>
<feature type="repeat" description="TPR" evidence="1">
    <location>
        <begin position="222"/>
        <end position="255"/>
    </location>
</feature>
<dbReference type="SUPFAM" id="SSF48452">
    <property type="entry name" value="TPR-like"/>
    <property type="match status" value="1"/>
</dbReference>
<evidence type="ECO:0000313" key="3">
    <source>
        <dbReference type="EMBL" id="SMY17163.1"/>
    </source>
</evidence>
<dbReference type="RefSeq" id="WP_087821114.1">
    <property type="nucleotide sequence ID" value="NZ_FYAH01000004.1"/>
</dbReference>
<dbReference type="PROSITE" id="PS50005">
    <property type="entry name" value="TPR"/>
    <property type="match status" value="1"/>
</dbReference>
<evidence type="ECO:0000256" key="2">
    <source>
        <dbReference type="SAM" id="Phobius"/>
    </source>
</evidence>
<dbReference type="InterPro" id="IPR011990">
    <property type="entry name" value="TPR-like_helical_dom_sf"/>
</dbReference>
<dbReference type="EMBL" id="FYAH01000004">
    <property type="protein sequence ID" value="SMY17163.1"/>
    <property type="molecule type" value="Genomic_DNA"/>
</dbReference>
<dbReference type="Gene3D" id="1.25.40.10">
    <property type="entry name" value="Tetratricopeptide repeat domain"/>
    <property type="match status" value="1"/>
</dbReference>
<dbReference type="SMART" id="SM00028">
    <property type="entry name" value="TPR"/>
    <property type="match status" value="4"/>
</dbReference>
<feature type="transmembrane region" description="Helical" evidence="2">
    <location>
        <begin position="39"/>
        <end position="59"/>
    </location>
</feature>
<keyword evidence="1" id="KW-0802">TPR repeat</keyword>
<accession>A0A1Y6KYB0</accession>
<evidence type="ECO:0000256" key="1">
    <source>
        <dbReference type="PROSITE-ProRule" id="PRU00339"/>
    </source>
</evidence>
<name>A0A1Y6KYB0_9GAMM</name>
<keyword evidence="2" id="KW-1133">Transmembrane helix</keyword>
<dbReference type="AlphaFoldDB" id="A0A1Y6KYB0"/>
<dbReference type="Proteomes" id="UP000196485">
    <property type="component" value="Unassembled WGS sequence"/>
</dbReference>
<gene>
    <name evidence="3" type="ORF">PAQU9191_02441</name>
</gene>
<proteinExistence type="predicted"/>
<keyword evidence="4" id="KW-1185">Reference proteome</keyword>
<reference evidence="4" key="1">
    <citation type="submission" date="2017-06" db="EMBL/GenBank/DDBJ databases">
        <authorList>
            <person name="Rodrigo-Torres L."/>
            <person name="Arahal R. D."/>
            <person name="Lucena T."/>
        </authorList>
    </citation>
    <scope>NUCLEOTIDE SEQUENCE [LARGE SCALE GENOMIC DNA]</scope>
    <source>
        <strain evidence="4">type strain: CECT 9192</strain>
    </source>
</reference>
<keyword evidence="2" id="KW-0812">Transmembrane</keyword>
<dbReference type="InterPro" id="IPR019734">
    <property type="entry name" value="TPR_rpt"/>
</dbReference>
<organism evidence="3 4">
    <name type="scientific">Photobacterium aquimaris</name>
    <dbReference type="NCBI Taxonomy" id="512643"/>
    <lineage>
        <taxon>Bacteria</taxon>
        <taxon>Pseudomonadati</taxon>
        <taxon>Pseudomonadota</taxon>
        <taxon>Gammaproteobacteria</taxon>
        <taxon>Vibrionales</taxon>
        <taxon>Vibrionaceae</taxon>
        <taxon>Photobacterium</taxon>
    </lineage>
</organism>
<sequence length="374" mass="41036">MSELNRRLSALAQQQPHTADIALEPAMIKPIPTHRHRTVVAIIMGLSVIAIIIVFSKSWHQSVTVTTKKIAVISPPEVAPIPATRSVKPAVVVAPITSVTPNVAVTDVKSSLVELPVAEPAVETLEIEQELASSYEQGYDNGYQHALAEQQSVKNITVASPPAVKPEPKPLPSRLSIQTVALTASQLADVEYRKAQKALRQANSRQGIIHLEAALKYRPQWVTARKKLAALYYGRGDDRQAVTILQQGLQLQPNNTELRLTLAKLLVNKQQQQAAFVVLQQPKNVDSVAFLAMRAGLAQQLNHTELALASYQQLLRHDAMDGRWWLGLAIAQERNQQPALALAAYRNGLIHGGLSSASQQFIQQRIIALQTKRS</sequence>
<protein>
    <submittedName>
        <fullName evidence="3">Uncharacterized protein</fullName>
    </submittedName>
</protein>